<sequence length="327" mass="37113">MRAMKNRRGKLYNAKTPLTIPRIDFIREELKKDATSLTVDHARPNVNIKERINEASLQFKNIFQDIRNEGKIQLDKIVLIKAKVAPVIAEAAKNPDVYYLFEELQANNEYTYKHNIGVGIIATYLGMKLGLSKENLSALTLAATLHDVGKTRIPDSILEKPGKLTAAEYEEMKRHAIYGYELLKSIPGIPPSIALTALQHHEREDGKGYPHGLMGNDIHHHAKIVAIADVFHAMSSNRVYHRAMPFYKVIEQMNSDKFGKFNPEILMEFVNRLMSTLVGKEVTLTNGRNGTIIMIDPYDPLKALLKTGTEIIDLRMEKEWQIERIIG</sequence>
<dbReference type="PANTHER" id="PTHR43155">
    <property type="entry name" value="CYCLIC DI-GMP PHOSPHODIESTERASE PA4108-RELATED"/>
    <property type="match status" value="1"/>
</dbReference>
<dbReference type="AlphaFoldDB" id="A0AAN2PBH8"/>
<dbReference type="EMBL" id="CCXW01000003">
    <property type="protein sequence ID" value="CEG24785.1"/>
    <property type="molecule type" value="Genomic_DNA"/>
</dbReference>
<dbReference type="PROSITE" id="PS51831">
    <property type="entry name" value="HD"/>
    <property type="match status" value="1"/>
</dbReference>
<evidence type="ECO:0000259" key="2">
    <source>
        <dbReference type="PROSITE" id="PS51832"/>
    </source>
</evidence>
<dbReference type="CDD" id="cd00077">
    <property type="entry name" value="HDc"/>
    <property type="match status" value="1"/>
</dbReference>
<dbReference type="PROSITE" id="PS51832">
    <property type="entry name" value="HD_GYP"/>
    <property type="match status" value="1"/>
</dbReference>
<feature type="domain" description="HD" evidence="1">
    <location>
        <begin position="111"/>
        <end position="234"/>
    </location>
</feature>
<proteinExistence type="predicted"/>
<dbReference type="Gene3D" id="1.10.3210.10">
    <property type="entry name" value="Hypothetical protein af1432"/>
    <property type="match status" value="1"/>
</dbReference>
<dbReference type="InterPro" id="IPR006674">
    <property type="entry name" value="HD_domain"/>
</dbReference>
<dbReference type="Pfam" id="PF13487">
    <property type="entry name" value="HD_5"/>
    <property type="match status" value="1"/>
</dbReference>
<dbReference type="InterPro" id="IPR003607">
    <property type="entry name" value="HD/PDEase_dom"/>
</dbReference>
<comment type="caution">
    <text evidence="3">The sequence shown here is derived from an EMBL/GenBank/DDBJ whole genome shotgun (WGS) entry which is preliminary data.</text>
</comment>
<feature type="domain" description="HD-GYP" evidence="2">
    <location>
        <begin position="89"/>
        <end position="285"/>
    </location>
</feature>
<reference evidence="3 4" key="1">
    <citation type="journal article" date="2014" name="Genome Announc.">
        <title>Genome Sequence of Bacillus simplex Strain P558, Isolated from a Human Fecal Sample.</title>
        <authorList>
            <person name="Croce O."/>
            <person name="Hugon P."/>
            <person name="Lagier J.C."/>
            <person name="Bibi F."/>
            <person name="Robert C."/>
            <person name="Azhar E.I."/>
            <person name="Raoult D."/>
            <person name="Fournier P.E."/>
        </authorList>
    </citation>
    <scope>NUCLEOTIDE SEQUENCE [LARGE SCALE GENOMIC DNA]</scope>
    <source>
        <strain evidence="3 4">P558</strain>
    </source>
</reference>
<dbReference type="PANTHER" id="PTHR43155:SF2">
    <property type="entry name" value="CYCLIC DI-GMP PHOSPHODIESTERASE PA4108"/>
    <property type="match status" value="1"/>
</dbReference>
<evidence type="ECO:0000313" key="4">
    <source>
        <dbReference type="Proteomes" id="UP000182110"/>
    </source>
</evidence>
<evidence type="ECO:0000313" key="3">
    <source>
        <dbReference type="EMBL" id="CEG24785.1"/>
    </source>
</evidence>
<organism evidence="3 4">
    <name type="scientific">Peribacillus simplex</name>
    <dbReference type="NCBI Taxonomy" id="1478"/>
    <lineage>
        <taxon>Bacteria</taxon>
        <taxon>Bacillati</taxon>
        <taxon>Bacillota</taxon>
        <taxon>Bacilli</taxon>
        <taxon>Bacillales</taxon>
        <taxon>Bacillaceae</taxon>
        <taxon>Peribacillus</taxon>
    </lineage>
</organism>
<gene>
    <name evidence="3" type="ORF">BN1180_05627</name>
</gene>
<accession>A0AAN2PBH8</accession>
<name>A0AAN2PBH8_9BACI</name>
<keyword evidence="4" id="KW-1185">Reference proteome</keyword>
<evidence type="ECO:0000259" key="1">
    <source>
        <dbReference type="PROSITE" id="PS51831"/>
    </source>
</evidence>
<protein>
    <submittedName>
        <fullName evidence="3">Metal dependent phosphohydrolase</fullName>
    </submittedName>
</protein>
<dbReference type="SUPFAM" id="SSF109604">
    <property type="entry name" value="HD-domain/PDEase-like"/>
    <property type="match status" value="1"/>
</dbReference>
<dbReference type="Proteomes" id="UP000182110">
    <property type="component" value="Unassembled WGS sequence"/>
</dbReference>
<dbReference type="InterPro" id="IPR037522">
    <property type="entry name" value="HD_GYP_dom"/>
</dbReference>
<dbReference type="SMART" id="SM00471">
    <property type="entry name" value="HDc"/>
    <property type="match status" value="1"/>
</dbReference>